<evidence type="ECO:0000313" key="6">
    <source>
        <dbReference type="EMBL" id="OEU11523.1"/>
    </source>
</evidence>
<accession>A0A1E7F145</accession>
<sequence length="269" mass="30826">MRSQRLLLKWLNSEWQRVNDISSTPFTTKNYQIYDPEVPRQDNGSDCGVFVCRYALAMFKLRHLEFTNKEAGIEKGSDSIPTGHRFTRRTSTRRNGPFSRLITNGEDFDFNCRDIRRIRTGYQTFIRNLHPLYDQFNKAKIETEKEERKARKESRRKGKVETTAATGPSSIDEDQKENSVTGVHTSTTNGTKENLTDIHTLTINETKESSVADIHTLTINETKENLVTDVRISTTNETSEIVKHPLEDTQDEATKRASLEGPLEQVVDV</sequence>
<feature type="compositionally biased region" description="Basic and acidic residues" evidence="4">
    <location>
        <begin position="247"/>
        <end position="258"/>
    </location>
</feature>
<feature type="region of interest" description="Disordered" evidence="4">
    <location>
        <begin position="247"/>
        <end position="269"/>
    </location>
</feature>
<evidence type="ECO:0000256" key="4">
    <source>
        <dbReference type="SAM" id="MobiDB-lite"/>
    </source>
</evidence>
<dbReference type="AlphaFoldDB" id="A0A1E7F145"/>
<comment type="similarity">
    <text evidence="1">Belongs to the peptidase C48 family.</text>
</comment>
<dbReference type="KEGG" id="fcy:FRACYDRAFT_245578"/>
<proteinExistence type="inferred from homology"/>
<evidence type="ECO:0000256" key="2">
    <source>
        <dbReference type="ARBA" id="ARBA00022670"/>
    </source>
</evidence>
<protein>
    <recommendedName>
        <fullName evidence="5">Ubiquitin-like protease family profile domain-containing protein</fullName>
    </recommendedName>
</protein>
<feature type="domain" description="Ubiquitin-like protease family profile" evidence="5">
    <location>
        <begin position="9"/>
        <end position="62"/>
    </location>
</feature>
<evidence type="ECO:0000256" key="1">
    <source>
        <dbReference type="ARBA" id="ARBA00005234"/>
    </source>
</evidence>
<dbReference type="Gene3D" id="3.40.395.10">
    <property type="entry name" value="Adenoviral Proteinase, Chain A"/>
    <property type="match status" value="1"/>
</dbReference>
<dbReference type="InParanoid" id="A0A1E7F145"/>
<name>A0A1E7F145_9STRA</name>
<dbReference type="InterPro" id="IPR003653">
    <property type="entry name" value="Peptidase_C48_C"/>
</dbReference>
<dbReference type="Proteomes" id="UP000095751">
    <property type="component" value="Unassembled WGS sequence"/>
</dbReference>
<evidence type="ECO:0000256" key="3">
    <source>
        <dbReference type="ARBA" id="ARBA00022801"/>
    </source>
</evidence>
<feature type="compositionally biased region" description="Polar residues" evidence="4">
    <location>
        <begin position="178"/>
        <end position="192"/>
    </location>
</feature>
<dbReference type="SUPFAM" id="SSF54001">
    <property type="entry name" value="Cysteine proteinases"/>
    <property type="match status" value="1"/>
</dbReference>
<feature type="region of interest" description="Disordered" evidence="4">
    <location>
        <begin position="144"/>
        <end position="192"/>
    </location>
</feature>
<gene>
    <name evidence="6" type="ORF">FRACYDRAFT_245578</name>
</gene>
<dbReference type="OrthoDB" id="49219at2759"/>
<evidence type="ECO:0000313" key="7">
    <source>
        <dbReference type="Proteomes" id="UP000095751"/>
    </source>
</evidence>
<organism evidence="6 7">
    <name type="scientific">Fragilariopsis cylindrus CCMP1102</name>
    <dbReference type="NCBI Taxonomy" id="635003"/>
    <lineage>
        <taxon>Eukaryota</taxon>
        <taxon>Sar</taxon>
        <taxon>Stramenopiles</taxon>
        <taxon>Ochrophyta</taxon>
        <taxon>Bacillariophyta</taxon>
        <taxon>Bacillariophyceae</taxon>
        <taxon>Bacillariophycidae</taxon>
        <taxon>Bacillariales</taxon>
        <taxon>Bacillariaceae</taxon>
        <taxon>Fragilariopsis</taxon>
    </lineage>
</organism>
<reference evidence="6 7" key="1">
    <citation type="submission" date="2016-09" db="EMBL/GenBank/DDBJ databases">
        <title>Extensive genetic diversity and differential bi-allelic expression allows diatom success in the polar Southern Ocean.</title>
        <authorList>
            <consortium name="DOE Joint Genome Institute"/>
            <person name="Mock T."/>
            <person name="Otillar R.P."/>
            <person name="Strauss J."/>
            <person name="Dupont C."/>
            <person name="Frickenhaus S."/>
            <person name="Maumus F."/>
            <person name="Mcmullan M."/>
            <person name="Sanges R."/>
            <person name="Schmutz J."/>
            <person name="Toseland A."/>
            <person name="Valas R."/>
            <person name="Veluchamy A."/>
            <person name="Ward B.J."/>
            <person name="Allen A."/>
            <person name="Barry K."/>
            <person name="Falciatore A."/>
            <person name="Ferrante M."/>
            <person name="Fortunato A.E."/>
            <person name="Gloeckner G."/>
            <person name="Gruber A."/>
            <person name="Hipkin R."/>
            <person name="Janech M."/>
            <person name="Kroth P."/>
            <person name="Leese F."/>
            <person name="Lindquist E."/>
            <person name="Lyon B.R."/>
            <person name="Martin J."/>
            <person name="Mayer C."/>
            <person name="Parker M."/>
            <person name="Quesneville H."/>
            <person name="Raymond J."/>
            <person name="Uhlig C."/>
            <person name="Valentin K.U."/>
            <person name="Worden A.Z."/>
            <person name="Armbrust E.V."/>
            <person name="Bowler C."/>
            <person name="Green B."/>
            <person name="Moulton V."/>
            <person name="Van Oosterhout C."/>
            <person name="Grigoriev I."/>
        </authorList>
    </citation>
    <scope>NUCLEOTIDE SEQUENCE [LARGE SCALE GENOMIC DNA]</scope>
    <source>
        <strain evidence="6 7">CCMP1102</strain>
    </source>
</reference>
<evidence type="ECO:0000259" key="5">
    <source>
        <dbReference type="Pfam" id="PF02902"/>
    </source>
</evidence>
<keyword evidence="3" id="KW-0378">Hydrolase</keyword>
<keyword evidence="7" id="KW-1185">Reference proteome</keyword>
<dbReference type="EMBL" id="KV784367">
    <property type="protein sequence ID" value="OEU11523.1"/>
    <property type="molecule type" value="Genomic_DNA"/>
</dbReference>
<dbReference type="Pfam" id="PF02902">
    <property type="entry name" value="Peptidase_C48"/>
    <property type="match status" value="1"/>
</dbReference>
<dbReference type="GO" id="GO:0008234">
    <property type="term" value="F:cysteine-type peptidase activity"/>
    <property type="evidence" value="ECO:0007669"/>
    <property type="project" value="InterPro"/>
</dbReference>
<keyword evidence="2" id="KW-0645">Protease</keyword>
<dbReference type="InterPro" id="IPR038765">
    <property type="entry name" value="Papain-like_cys_pep_sf"/>
</dbReference>
<feature type="region of interest" description="Disordered" evidence="4">
    <location>
        <begin position="77"/>
        <end position="98"/>
    </location>
</feature>
<dbReference type="GO" id="GO:0006508">
    <property type="term" value="P:proteolysis"/>
    <property type="evidence" value="ECO:0007669"/>
    <property type="project" value="UniProtKB-KW"/>
</dbReference>